<feature type="compositionally biased region" description="Polar residues" evidence="9">
    <location>
        <begin position="7"/>
        <end position="20"/>
    </location>
</feature>
<evidence type="ECO:0000256" key="8">
    <source>
        <dbReference type="ARBA" id="ARBA00077167"/>
    </source>
</evidence>
<keyword evidence="13" id="KW-1185">Reference proteome</keyword>
<keyword evidence="3 10" id="KW-1133">Transmembrane helix</keyword>
<feature type="transmembrane region" description="Helical" evidence="10">
    <location>
        <begin position="138"/>
        <end position="156"/>
    </location>
</feature>
<proteinExistence type="inferred from homology"/>
<evidence type="ECO:0000256" key="1">
    <source>
        <dbReference type="ARBA" id="ARBA00004141"/>
    </source>
</evidence>
<feature type="compositionally biased region" description="Basic and acidic residues" evidence="9">
    <location>
        <begin position="22"/>
        <end position="44"/>
    </location>
</feature>
<comment type="subcellular location">
    <subcellularLocation>
        <location evidence="1">Membrane</location>
        <topology evidence="1">Multi-pass membrane protein</topology>
    </subcellularLocation>
</comment>
<dbReference type="PANTHER" id="PTHR23502:SF49">
    <property type="entry name" value="MAJOR FACILITATOR SUPERFAMILY (MFS) PROFILE DOMAIN-CONTAINING PROTEIN"/>
    <property type="match status" value="1"/>
</dbReference>
<dbReference type="Pfam" id="PF07690">
    <property type="entry name" value="MFS_1"/>
    <property type="match status" value="1"/>
</dbReference>
<dbReference type="InterPro" id="IPR011701">
    <property type="entry name" value="MFS"/>
</dbReference>
<feature type="transmembrane region" description="Helical" evidence="10">
    <location>
        <begin position="342"/>
        <end position="361"/>
    </location>
</feature>
<keyword evidence="4 10" id="KW-0472">Membrane</keyword>
<dbReference type="InterPro" id="IPR020846">
    <property type="entry name" value="MFS_dom"/>
</dbReference>
<dbReference type="AlphaFoldDB" id="A0AAQ3LYG0"/>
<feature type="transmembrane region" description="Helical" evidence="10">
    <location>
        <begin position="439"/>
        <end position="464"/>
    </location>
</feature>
<feature type="transmembrane region" description="Helical" evidence="10">
    <location>
        <begin position="233"/>
        <end position="256"/>
    </location>
</feature>
<feature type="transmembrane region" description="Helical" evidence="10">
    <location>
        <begin position="407"/>
        <end position="427"/>
    </location>
</feature>
<dbReference type="InterPro" id="IPR036259">
    <property type="entry name" value="MFS_trans_sf"/>
</dbReference>
<sequence>MADENSVKSPGSTSSRTNIENDVEKNADAQEQITHEQLAREPTTDDKQAYLVRWDDDEKENPYNFTTLRKSWITFQLGMLALTASLASSITSPAQTAIAKEFDVSVEVTILTISLYVLGFAIGPSFWGPISETYGRQVSLLPAVFCLGLWSIGTAVSQNAASVFVTRFFGGLFGSGPVANVAAALGDMYTPKVRGTAVTFYAVAVVGGPTIGPVIGSALTVSLGWRWTEYVSAFFSFFMVVVSFFCMPELHGPVLLKRKAERLRKETGDQRYWHPHEQEKMNLQNIITKYLSRPLRMLCTEPMVTAIALYASFVFGILYLTLEVFPIVYRENRGWGPVVSTLPFLGLFVGVLFAVVVNLSNQPRYARLVAANNGKAVPEGRLLPMAFGGFLFVLGIFWFVWTGDPKFHWAIPTVATLFIGAGFNIIFQQCINFLVDTYGMYAASAVSANTILRSLMACGLPLAARPMFRNLGVGPAGSILGAVAALAVPVPFIFMRYGLKLRQMSKFAPIPKS</sequence>
<feature type="transmembrane region" description="Helical" evidence="10">
    <location>
        <begin position="72"/>
        <end position="92"/>
    </location>
</feature>
<evidence type="ECO:0000256" key="9">
    <source>
        <dbReference type="SAM" id="MobiDB-lite"/>
    </source>
</evidence>
<dbReference type="Proteomes" id="UP001303373">
    <property type="component" value="Chromosome 1"/>
</dbReference>
<evidence type="ECO:0000256" key="7">
    <source>
        <dbReference type="ARBA" id="ARBA00069139"/>
    </source>
</evidence>
<keyword evidence="2 10" id="KW-0812">Transmembrane</keyword>
<dbReference type="FunFam" id="1.20.1250.20:FF:000011">
    <property type="entry name" value="MFS multidrug transporter, putative"/>
    <property type="match status" value="1"/>
</dbReference>
<evidence type="ECO:0000256" key="6">
    <source>
        <dbReference type="ARBA" id="ARBA00053977"/>
    </source>
</evidence>
<reference evidence="12 13" key="1">
    <citation type="submission" date="2023-11" db="EMBL/GenBank/DDBJ databases">
        <title>An acidophilic fungus is an integral part of prey digestion in a carnivorous sundew plant.</title>
        <authorList>
            <person name="Tsai I.J."/>
        </authorList>
    </citation>
    <scope>NUCLEOTIDE SEQUENCE [LARGE SCALE GENOMIC DNA]</scope>
    <source>
        <strain evidence="12">169a</strain>
    </source>
</reference>
<dbReference type="PANTHER" id="PTHR23502">
    <property type="entry name" value="MAJOR FACILITATOR SUPERFAMILY"/>
    <property type="match status" value="1"/>
</dbReference>
<dbReference type="GO" id="GO:0005886">
    <property type="term" value="C:plasma membrane"/>
    <property type="evidence" value="ECO:0007669"/>
    <property type="project" value="TreeGrafter"/>
</dbReference>
<comment type="similarity">
    <text evidence="5">Belongs to the major facilitator superfamily. CAR1 family.</text>
</comment>
<feature type="transmembrane region" description="Helical" evidence="10">
    <location>
        <begin position="168"/>
        <end position="186"/>
    </location>
</feature>
<evidence type="ECO:0000256" key="5">
    <source>
        <dbReference type="ARBA" id="ARBA00038347"/>
    </source>
</evidence>
<evidence type="ECO:0000256" key="3">
    <source>
        <dbReference type="ARBA" id="ARBA00022989"/>
    </source>
</evidence>
<feature type="transmembrane region" description="Helical" evidence="10">
    <location>
        <begin position="198"/>
        <end position="221"/>
    </location>
</feature>
<dbReference type="PROSITE" id="PS50850">
    <property type="entry name" value="MFS"/>
    <property type="match status" value="1"/>
</dbReference>
<accession>A0AAQ3LYG0</accession>
<evidence type="ECO:0000259" key="11">
    <source>
        <dbReference type="PROSITE" id="PS50850"/>
    </source>
</evidence>
<feature type="transmembrane region" description="Helical" evidence="10">
    <location>
        <begin position="303"/>
        <end position="322"/>
    </location>
</feature>
<dbReference type="SUPFAM" id="SSF103473">
    <property type="entry name" value="MFS general substrate transporter"/>
    <property type="match status" value="1"/>
</dbReference>
<dbReference type="Gene3D" id="1.20.1250.20">
    <property type="entry name" value="MFS general substrate transporter like domains"/>
    <property type="match status" value="1"/>
</dbReference>
<feature type="transmembrane region" description="Helical" evidence="10">
    <location>
        <begin position="476"/>
        <end position="499"/>
    </location>
</feature>
<evidence type="ECO:0000256" key="10">
    <source>
        <dbReference type="SAM" id="Phobius"/>
    </source>
</evidence>
<gene>
    <name evidence="12" type="ORF">R9X50_00092000</name>
</gene>
<organism evidence="12 13">
    <name type="scientific">Acrodontium crateriforme</name>
    <dbReference type="NCBI Taxonomy" id="150365"/>
    <lineage>
        <taxon>Eukaryota</taxon>
        <taxon>Fungi</taxon>
        <taxon>Dikarya</taxon>
        <taxon>Ascomycota</taxon>
        <taxon>Pezizomycotina</taxon>
        <taxon>Dothideomycetes</taxon>
        <taxon>Dothideomycetidae</taxon>
        <taxon>Mycosphaerellales</taxon>
        <taxon>Teratosphaeriaceae</taxon>
        <taxon>Acrodontium</taxon>
    </lineage>
</organism>
<evidence type="ECO:0000313" key="12">
    <source>
        <dbReference type="EMBL" id="WPG98134.1"/>
    </source>
</evidence>
<name>A0AAQ3LYG0_9PEZI</name>
<dbReference type="GO" id="GO:0022857">
    <property type="term" value="F:transmembrane transporter activity"/>
    <property type="evidence" value="ECO:0007669"/>
    <property type="project" value="InterPro"/>
</dbReference>
<dbReference type="CDD" id="cd17323">
    <property type="entry name" value="MFS_Tpo1_MDR_like"/>
    <property type="match status" value="1"/>
</dbReference>
<feature type="transmembrane region" description="Helical" evidence="10">
    <location>
        <begin position="382"/>
        <end position="401"/>
    </location>
</feature>
<evidence type="ECO:0000256" key="2">
    <source>
        <dbReference type="ARBA" id="ARBA00022692"/>
    </source>
</evidence>
<dbReference type="EMBL" id="CP138580">
    <property type="protein sequence ID" value="WPG98134.1"/>
    <property type="molecule type" value="Genomic_DNA"/>
</dbReference>
<evidence type="ECO:0000256" key="4">
    <source>
        <dbReference type="ARBA" id="ARBA00023136"/>
    </source>
</evidence>
<feature type="region of interest" description="Disordered" evidence="9">
    <location>
        <begin position="1"/>
        <end position="44"/>
    </location>
</feature>
<feature type="domain" description="Major facilitator superfamily (MFS) profile" evidence="11">
    <location>
        <begin position="73"/>
        <end position="499"/>
    </location>
</feature>
<protein>
    <recommendedName>
        <fullName evidence="7">Cercosporin MFS transporter CTB4</fullName>
    </recommendedName>
    <alternativeName>
        <fullName evidence="8">Cercosporin toxin biosynthesis cluster protein 4</fullName>
    </alternativeName>
</protein>
<feature type="transmembrane region" description="Helical" evidence="10">
    <location>
        <begin position="104"/>
        <end position="126"/>
    </location>
</feature>
<evidence type="ECO:0000313" key="13">
    <source>
        <dbReference type="Proteomes" id="UP001303373"/>
    </source>
</evidence>
<comment type="function">
    <text evidence="6">MFS transporter; part of the gene cluster that mediates the biosynthesis of cercosporin, a light-activated, non-host-selective toxin. The perylenequinone chromophore of cercosporin absorbs light energy to attain an electronically-activated triplet state and produces active oxygen species such as the hydroxyl radical, superoxide, hydrogen peroxide or singlet oxygen upon reaction with oxygen molecules. These reactive oxygen species cause damage to various cellular components including lipids, proteins and nucleic acids. Responsible for secretion and accumulation of cercosporin, but does not play any roles in self-protection against the toxicity of cercosporin.</text>
</comment>